<keyword evidence="1" id="KW-1133">Transmembrane helix</keyword>
<sequence length="262" mass="30465">MITNIIKFIKNRKGVISIEFAGVFFVFVMILCVVYDIYNTVTLQDNLERTNYTVASLFRERSALYPKIDDTISDRSSTYEQFKSYELFTVDQVKEAQALAKKLLNKDVSIRIDALFIKQDQNQPLIIYNSNQLKTISFSSCTYSACNNDIKEYLKNRPNMAETSIGNKDYTKLAPFVKRVFRTKDQAADLQPLYGRYIPLYRVSMCINNDESLFLKFNNRQNKNNRLLPNLCSETTVISRCNDLSDAREGCPIYIYRPSYHQ</sequence>
<keyword evidence="3" id="KW-1185">Reference proteome</keyword>
<keyword evidence="1" id="KW-0812">Transmembrane</keyword>
<dbReference type="Pfam" id="PF16964">
    <property type="entry name" value="TadF"/>
    <property type="match status" value="1"/>
</dbReference>
<gene>
    <name evidence="2" type="ORF">FcAc13_06705</name>
</gene>
<keyword evidence="1" id="KW-0472">Membrane</keyword>
<name>A0ABR7QY06_9GAMM</name>
<protein>
    <recommendedName>
        <fullName evidence="4">Tight adherence protein F</fullName>
    </recommendedName>
</protein>
<proteinExistence type="predicted"/>
<evidence type="ECO:0000256" key="1">
    <source>
        <dbReference type="SAM" id="Phobius"/>
    </source>
</evidence>
<evidence type="ECO:0008006" key="4">
    <source>
        <dbReference type="Google" id="ProtNLM"/>
    </source>
</evidence>
<dbReference type="Proteomes" id="UP000651208">
    <property type="component" value="Unassembled WGS sequence"/>
</dbReference>
<dbReference type="InterPro" id="IPR031582">
    <property type="entry name" value="TadF"/>
</dbReference>
<comment type="caution">
    <text evidence="2">The sequence shown here is derived from an EMBL/GenBank/DDBJ whole genome shotgun (WGS) entry which is preliminary data.</text>
</comment>
<reference evidence="2 3" key="1">
    <citation type="submission" date="2020-06" db="EMBL/GenBank/DDBJ databases">
        <title>Frischella cerana isolated from Apis cerana gut homogenate.</title>
        <authorList>
            <person name="Wolter L.A."/>
            <person name="Suenami S."/>
            <person name="Miyazaki R."/>
        </authorList>
    </citation>
    <scope>NUCLEOTIDE SEQUENCE [LARGE SCALE GENOMIC DNA]</scope>
    <source>
        <strain evidence="2 3">Ac13</strain>
    </source>
</reference>
<evidence type="ECO:0000313" key="3">
    <source>
        <dbReference type="Proteomes" id="UP000651208"/>
    </source>
</evidence>
<dbReference type="EMBL" id="JABURY010000015">
    <property type="protein sequence ID" value="MBC9131000.1"/>
    <property type="molecule type" value="Genomic_DNA"/>
</dbReference>
<feature type="transmembrane region" description="Helical" evidence="1">
    <location>
        <begin position="20"/>
        <end position="38"/>
    </location>
</feature>
<dbReference type="RefSeq" id="WP_187755437.1">
    <property type="nucleotide sequence ID" value="NZ_JABURY010000015.1"/>
</dbReference>
<evidence type="ECO:0000313" key="2">
    <source>
        <dbReference type="EMBL" id="MBC9131000.1"/>
    </source>
</evidence>
<accession>A0ABR7QY06</accession>
<organism evidence="2 3">
    <name type="scientific">Frischella japonica</name>
    <dbReference type="NCBI Taxonomy" id="2741544"/>
    <lineage>
        <taxon>Bacteria</taxon>
        <taxon>Pseudomonadati</taxon>
        <taxon>Pseudomonadota</taxon>
        <taxon>Gammaproteobacteria</taxon>
        <taxon>Orbales</taxon>
        <taxon>Orbaceae</taxon>
        <taxon>Frischella</taxon>
    </lineage>
</organism>